<feature type="compositionally biased region" description="Basic and acidic residues" evidence="1">
    <location>
        <begin position="1"/>
        <end position="15"/>
    </location>
</feature>
<accession>A0A0C3MH83</accession>
<reference evidence="2 3" key="1">
    <citation type="submission" date="2014-04" db="EMBL/GenBank/DDBJ databases">
        <authorList>
            <consortium name="DOE Joint Genome Institute"/>
            <person name="Kuo A."/>
            <person name="Girlanda M."/>
            <person name="Perotto S."/>
            <person name="Kohler A."/>
            <person name="Nagy L.G."/>
            <person name="Floudas D."/>
            <person name="Copeland A."/>
            <person name="Barry K.W."/>
            <person name="Cichocki N."/>
            <person name="Veneault-Fourrey C."/>
            <person name="LaButti K."/>
            <person name="Lindquist E.A."/>
            <person name="Lipzen A."/>
            <person name="Lundell T."/>
            <person name="Morin E."/>
            <person name="Murat C."/>
            <person name="Sun H."/>
            <person name="Tunlid A."/>
            <person name="Henrissat B."/>
            <person name="Grigoriev I.V."/>
            <person name="Hibbett D.S."/>
            <person name="Martin F."/>
            <person name="Nordberg H.P."/>
            <person name="Cantor M.N."/>
            <person name="Hua S.X."/>
        </authorList>
    </citation>
    <scope>NUCLEOTIDE SEQUENCE [LARGE SCALE GENOMIC DNA]</scope>
    <source>
        <strain evidence="2 3">MUT 4182</strain>
    </source>
</reference>
<proteinExistence type="predicted"/>
<dbReference type="HOGENOM" id="CLU_2759700_0_0_1"/>
<gene>
    <name evidence="2" type="ORF">M407DRAFT_204465</name>
</gene>
<dbReference type="EMBL" id="KN822950">
    <property type="protein sequence ID" value="KIO33072.1"/>
    <property type="molecule type" value="Genomic_DNA"/>
</dbReference>
<dbReference type="AlphaFoldDB" id="A0A0C3MH83"/>
<name>A0A0C3MH83_9AGAM</name>
<evidence type="ECO:0000313" key="2">
    <source>
        <dbReference type="EMBL" id="KIO33072.1"/>
    </source>
</evidence>
<dbReference type="Proteomes" id="UP000054248">
    <property type="component" value="Unassembled WGS sequence"/>
</dbReference>
<feature type="region of interest" description="Disordered" evidence="1">
    <location>
        <begin position="1"/>
        <end position="48"/>
    </location>
</feature>
<reference evidence="3" key="2">
    <citation type="submission" date="2015-01" db="EMBL/GenBank/DDBJ databases">
        <title>Evolutionary Origins and Diversification of the Mycorrhizal Mutualists.</title>
        <authorList>
            <consortium name="DOE Joint Genome Institute"/>
            <consortium name="Mycorrhizal Genomics Consortium"/>
            <person name="Kohler A."/>
            <person name="Kuo A."/>
            <person name="Nagy L.G."/>
            <person name="Floudas D."/>
            <person name="Copeland A."/>
            <person name="Barry K.W."/>
            <person name="Cichocki N."/>
            <person name="Veneault-Fourrey C."/>
            <person name="LaButti K."/>
            <person name="Lindquist E.A."/>
            <person name="Lipzen A."/>
            <person name="Lundell T."/>
            <person name="Morin E."/>
            <person name="Murat C."/>
            <person name="Riley R."/>
            <person name="Ohm R."/>
            <person name="Sun H."/>
            <person name="Tunlid A."/>
            <person name="Henrissat B."/>
            <person name="Grigoriev I.V."/>
            <person name="Hibbett D.S."/>
            <person name="Martin F."/>
        </authorList>
    </citation>
    <scope>NUCLEOTIDE SEQUENCE [LARGE SCALE GENOMIC DNA]</scope>
    <source>
        <strain evidence="3">MUT 4182</strain>
    </source>
</reference>
<organism evidence="2 3">
    <name type="scientific">Tulasnella calospora MUT 4182</name>
    <dbReference type="NCBI Taxonomy" id="1051891"/>
    <lineage>
        <taxon>Eukaryota</taxon>
        <taxon>Fungi</taxon>
        <taxon>Dikarya</taxon>
        <taxon>Basidiomycota</taxon>
        <taxon>Agaricomycotina</taxon>
        <taxon>Agaricomycetes</taxon>
        <taxon>Cantharellales</taxon>
        <taxon>Tulasnellaceae</taxon>
        <taxon>Tulasnella</taxon>
    </lineage>
</organism>
<keyword evidence="3" id="KW-1185">Reference proteome</keyword>
<evidence type="ECO:0000313" key="3">
    <source>
        <dbReference type="Proteomes" id="UP000054248"/>
    </source>
</evidence>
<evidence type="ECO:0000256" key="1">
    <source>
        <dbReference type="SAM" id="MobiDB-lite"/>
    </source>
</evidence>
<sequence length="70" mass="7842">MHSEWKHTDLDESAPRTRYRAGRGSHGPSFGRCLTRAKSHSPHSPSTSLSFGMLLFDPRQMSMLMLLVVG</sequence>
<protein>
    <submittedName>
        <fullName evidence="2">Uncharacterized protein</fullName>
    </submittedName>
</protein>